<dbReference type="InterPro" id="IPR003591">
    <property type="entry name" value="Leu-rich_rpt_typical-subtyp"/>
</dbReference>
<keyword evidence="4" id="KW-0964">Secreted</keyword>
<dbReference type="InterPro" id="IPR013320">
    <property type="entry name" value="ConA-like_dom_sf"/>
</dbReference>
<dbReference type="SMART" id="SM00282">
    <property type="entry name" value="LamG"/>
    <property type="match status" value="1"/>
</dbReference>
<dbReference type="Gene3D" id="2.10.25.10">
    <property type="entry name" value="Laminin"/>
    <property type="match status" value="8"/>
</dbReference>
<comment type="caution">
    <text evidence="15">Lacks conserved residue(s) required for the propagation of feature annotation.</text>
</comment>
<dbReference type="GO" id="GO:0060562">
    <property type="term" value="P:epithelial tube morphogenesis"/>
    <property type="evidence" value="ECO:0007669"/>
    <property type="project" value="UniProtKB-ARBA"/>
</dbReference>
<accession>A0A6B0QXA0</accession>
<dbReference type="PROSITE" id="PS00022">
    <property type="entry name" value="EGF_1"/>
    <property type="match status" value="9"/>
</dbReference>
<dbReference type="GO" id="GO:0010605">
    <property type="term" value="P:negative regulation of macromolecule metabolic process"/>
    <property type="evidence" value="ECO:0007669"/>
    <property type="project" value="UniProtKB-ARBA"/>
</dbReference>
<evidence type="ECO:0000256" key="7">
    <source>
        <dbReference type="ARBA" id="ARBA00022674"/>
    </source>
</evidence>
<dbReference type="InterPro" id="IPR018097">
    <property type="entry name" value="EGF_Ca-bd_CS"/>
</dbReference>
<feature type="domain" description="EGF-like" evidence="20">
    <location>
        <begin position="995"/>
        <end position="1031"/>
    </location>
</feature>
<dbReference type="Pfam" id="PF01462">
    <property type="entry name" value="LRRNT"/>
    <property type="match status" value="3"/>
</dbReference>
<feature type="domain" description="EGF-like" evidence="20">
    <location>
        <begin position="1118"/>
        <end position="1154"/>
    </location>
</feature>
<dbReference type="GO" id="GO:0050767">
    <property type="term" value="P:regulation of neurogenesis"/>
    <property type="evidence" value="ECO:0007669"/>
    <property type="project" value="UniProtKB-ARBA"/>
</dbReference>
<comment type="subcellular location">
    <subcellularLocation>
        <location evidence="1">Secreted</location>
    </subcellularLocation>
</comment>
<dbReference type="InterPro" id="IPR013032">
    <property type="entry name" value="EGF-like_CS"/>
</dbReference>
<dbReference type="FunFam" id="2.10.25.10:FF:000099">
    <property type="entry name" value="Slit guidance ligand 2"/>
    <property type="match status" value="1"/>
</dbReference>
<feature type="domain" description="EGF-like" evidence="20">
    <location>
        <begin position="1073"/>
        <end position="1109"/>
    </location>
</feature>
<feature type="domain" description="EGF-like" evidence="20">
    <location>
        <begin position="917"/>
        <end position="952"/>
    </location>
</feature>
<feature type="disulfide bond" evidence="15">
    <location>
        <begin position="942"/>
        <end position="951"/>
    </location>
</feature>
<gene>
    <name evidence="21" type="ORF">E5288_WYG011885</name>
</gene>
<dbReference type="InterPro" id="IPR011989">
    <property type="entry name" value="ARM-like"/>
</dbReference>
<evidence type="ECO:0000256" key="8">
    <source>
        <dbReference type="ARBA" id="ARBA00022729"/>
    </source>
</evidence>
<dbReference type="InterPro" id="IPR001791">
    <property type="entry name" value="Laminin_G"/>
</dbReference>
<dbReference type="SMART" id="SM00369">
    <property type="entry name" value="LRR_TYP"/>
    <property type="match status" value="17"/>
</dbReference>
<dbReference type="InterPro" id="IPR001611">
    <property type="entry name" value="Leu-rich_rpt"/>
</dbReference>
<dbReference type="Proteomes" id="UP000322234">
    <property type="component" value="Unassembled WGS sequence"/>
</dbReference>
<dbReference type="GO" id="GO:0050919">
    <property type="term" value="P:negative chemotaxis"/>
    <property type="evidence" value="ECO:0007669"/>
    <property type="project" value="TreeGrafter"/>
</dbReference>
<proteinExistence type="predicted"/>
<dbReference type="Gene3D" id="2.60.120.200">
    <property type="match status" value="1"/>
</dbReference>
<feature type="disulfide bond" evidence="15">
    <location>
        <begin position="1398"/>
        <end position="1408"/>
    </location>
</feature>
<dbReference type="SMART" id="SM00274">
    <property type="entry name" value="FOLN"/>
    <property type="match status" value="3"/>
</dbReference>
<dbReference type="FunFam" id="2.10.25.10:FF:000063">
    <property type="entry name" value="Slit guidance ligand 2"/>
    <property type="match status" value="1"/>
</dbReference>
<protein>
    <recommendedName>
        <fullName evidence="14">Slit homolog 2 protein</fullName>
    </recommendedName>
</protein>
<dbReference type="InterPro" id="IPR000742">
    <property type="entry name" value="EGF"/>
</dbReference>
<dbReference type="GO" id="GO:0007165">
    <property type="term" value="P:signal transduction"/>
    <property type="evidence" value="ECO:0007669"/>
    <property type="project" value="UniProtKB-ARBA"/>
</dbReference>
<dbReference type="PANTHER" id="PTHR45836">
    <property type="entry name" value="SLIT HOMOLOG"/>
    <property type="match status" value="1"/>
</dbReference>
<dbReference type="SMART" id="SM00082">
    <property type="entry name" value="LRRCT"/>
    <property type="match status" value="4"/>
</dbReference>
<dbReference type="SUPFAM" id="SSF49899">
    <property type="entry name" value="Concanavalin A-like lectins/glucanases"/>
    <property type="match status" value="1"/>
</dbReference>
<dbReference type="PROSITE" id="PS01187">
    <property type="entry name" value="EGF_CA"/>
    <property type="match status" value="2"/>
</dbReference>
<dbReference type="FunFam" id="3.80.10.10:FF:000376">
    <property type="entry name" value="Slit guidance ligand 2"/>
    <property type="match status" value="1"/>
</dbReference>
<feature type="domain" description="Laminin G" evidence="19">
    <location>
        <begin position="1157"/>
        <end position="1315"/>
    </location>
</feature>
<dbReference type="InterPro" id="IPR001881">
    <property type="entry name" value="EGF-like_Ca-bd_dom"/>
</dbReference>
<dbReference type="Gene3D" id="1.25.10.10">
    <property type="entry name" value="Leucine-rich Repeat Variant"/>
    <property type="match status" value="1"/>
</dbReference>
<dbReference type="InterPro" id="IPR016024">
    <property type="entry name" value="ARM-type_fold"/>
</dbReference>
<dbReference type="CDD" id="cd00054">
    <property type="entry name" value="EGF_CA"/>
    <property type="match status" value="6"/>
</dbReference>
<dbReference type="PROSITE" id="PS51450">
    <property type="entry name" value="LRR"/>
    <property type="match status" value="4"/>
</dbReference>
<dbReference type="GO" id="GO:0032535">
    <property type="term" value="P:regulation of cellular component size"/>
    <property type="evidence" value="ECO:0007669"/>
    <property type="project" value="UniProtKB-ARBA"/>
</dbReference>
<reference evidence="21" key="1">
    <citation type="submission" date="2019-10" db="EMBL/GenBank/DDBJ databases">
        <title>The sequence and de novo assembly of the wild yak genome.</title>
        <authorList>
            <person name="Liu Y."/>
        </authorList>
    </citation>
    <scope>NUCLEOTIDE SEQUENCE [LARGE SCALE GENOMIC DNA]</scope>
    <source>
        <strain evidence="21">WY2019</strain>
    </source>
</reference>
<evidence type="ECO:0000256" key="9">
    <source>
        <dbReference type="ARBA" id="ARBA00022737"/>
    </source>
</evidence>
<feature type="disulfide bond" evidence="15">
    <location>
        <begin position="1061"/>
        <end position="1070"/>
    </location>
</feature>
<dbReference type="PROSITE" id="PS01225">
    <property type="entry name" value="CTCK_2"/>
    <property type="match status" value="1"/>
</dbReference>
<keyword evidence="12 15" id="KW-1015">Disulfide bond</keyword>
<feature type="compositionally biased region" description="Low complexity" evidence="16">
    <location>
        <begin position="1601"/>
        <end position="1611"/>
    </location>
</feature>
<keyword evidence="13" id="KW-0325">Glycoprotein</keyword>
<dbReference type="Gene3D" id="3.80.10.10">
    <property type="entry name" value="Ribonuclease Inhibitor"/>
    <property type="match status" value="5"/>
</dbReference>
<keyword evidence="11" id="KW-0524">Neurogenesis</keyword>
<dbReference type="PROSITE" id="PS00010">
    <property type="entry name" value="ASX_HYDROXYL"/>
    <property type="match status" value="2"/>
</dbReference>
<feature type="chain" id="PRO_5025467902" description="Slit homolog 2 protein" evidence="17">
    <location>
        <begin position="19"/>
        <end position="1799"/>
    </location>
</feature>
<evidence type="ECO:0000256" key="17">
    <source>
        <dbReference type="SAM" id="SignalP"/>
    </source>
</evidence>
<feature type="disulfide bond" evidence="15">
    <location>
        <begin position="1420"/>
        <end position="1429"/>
    </location>
</feature>
<dbReference type="PANTHER" id="PTHR45836:SF2">
    <property type="entry name" value="SLIT HOMOLOG 2 PROTEIN"/>
    <property type="match status" value="1"/>
</dbReference>
<feature type="disulfide bond" evidence="15">
    <location>
        <begin position="1099"/>
        <end position="1108"/>
    </location>
</feature>
<evidence type="ECO:0000256" key="15">
    <source>
        <dbReference type="PROSITE-ProRule" id="PRU00076"/>
    </source>
</evidence>
<evidence type="ECO:0000259" key="20">
    <source>
        <dbReference type="PROSITE" id="PS50026"/>
    </source>
</evidence>
<dbReference type="GO" id="GO:0001822">
    <property type="term" value="P:kidney development"/>
    <property type="evidence" value="ECO:0007669"/>
    <property type="project" value="UniProtKB-ARBA"/>
</dbReference>
<dbReference type="GO" id="GO:0021772">
    <property type="term" value="P:olfactory bulb development"/>
    <property type="evidence" value="ECO:0007669"/>
    <property type="project" value="UniProtKB-ARBA"/>
</dbReference>
<evidence type="ECO:0000256" key="2">
    <source>
        <dbReference type="ARBA" id="ARBA00022473"/>
    </source>
</evidence>
<evidence type="ECO:0000259" key="18">
    <source>
        <dbReference type="PROSITE" id="PS01225"/>
    </source>
</evidence>
<keyword evidence="9" id="KW-0677">Repeat</keyword>
<dbReference type="InterPro" id="IPR006207">
    <property type="entry name" value="Cys_knot_C"/>
</dbReference>
<evidence type="ECO:0000256" key="3">
    <source>
        <dbReference type="ARBA" id="ARBA00022500"/>
    </source>
</evidence>
<dbReference type="GO" id="GO:0048495">
    <property type="term" value="F:Roundabout binding"/>
    <property type="evidence" value="ECO:0007669"/>
    <property type="project" value="TreeGrafter"/>
</dbReference>
<dbReference type="SMART" id="SM00181">
    <property type="entry name" value="EGF"/>
    <property type="match status" value="9"/>
</dbReference>
<dbReference type="GO" id="GO:0072359">
    <property type="term" value="P:circulatory system development"/>
    <property type="evidence" value="ECO:0007669"/>
    <property type="project" value="UniProtKB-ARBA"/>
</dbReference>
<dbReference type="CDD" id="cd00110">
    <property type="entry name" value="LamG"/>
    <property type="match status" value="1"/>
</dbReference>
<dbReference type="Pfam" id="PF00560">
    <property type="entry name" value="LRR_1"/>
    <property type="match status" value="1"/>
</dbReference>
<evidence type="ECO:0000256" key="16">
    <source>
        <dbReference type="SAM" id="MobiDB-lite"/>
    </source>
</evidence>
<dbReference type="SUPFAM" id="SSF48371">
    <property type="entry name" value="ARM repeat"/>
    <property type="match status" value="1"/>
</dbReference>
<feature type="disulfide bond" evidence="15">
    <location>
        <begin position="1379"/>
        <end position="1388"/>
    </location>
</feature>
<sequence length="1799" mass="200079">MHGVGWQTLSLSLGLVLAILNEVAPQACPAQCSCSGSTVDCHGLALRSVPRNIPRNTERLDLNGNNITRITKTDFAGLRHLRVLQLMENKITTIERGAFQDLKELERLRLNRNHLQLFPELLFLGTSKLYRLDLSENQIQAIPRKAFRGAVDIKNLQLDYNHISCIEDGAFRALRDLEVLTLNNNNITRLSVASFNHMPKLRTFRLHSNNLYCDCHLAWLSDWLRQRPRVGLYTQCMGPSHLRGHNVAEVQKREFVCSGHQSFMAPSCSVLHCPAACTCSNNIVDCRGKGLTEIPTNLPETITEIRLEQNSIKVIPPGAFSPYKKLRRIDLSNNQISELAPDAFQGLRSLNSLVLYGNKITELPKSLFEGLFSLQLLLLNANKINCLRVDAFQDLHNLNLLSLYDNKLQTIAKGTFSPLRAIQTMHLAQNPFICDCHLKWLADYLHTNPIETSGARCTSPRRLANKRIGQIKSKKFRCSGNFLLCTEDYRSKLSGDCFADLACPEKCRCEGTTVDCSNQKLTKIPDHIPQYTAELRLNNNEFTVLEATGIFKKLPQLRKINFSNNKITDIEEGAFEGASGVNEILLTSNRLENVQHKMFKGLESLKTLMLRSNRISCVGNDSFIGLSSVRLLSLYDNQITTIAPGAFDTLHSLSTLNLLANPFNCNCYLAWLGEWLRKKRIVTGNPRCQKPYFLKEIPIQDVAIQDFTCDDGNDDNSCSPLSRCPAECTCLDTVVRCSNKALKVLPKGIPRDVTELYLDGNQFTLVPKELSNYKHLTLIDLSNNRISTLSNQSFSNMTQLLTLILSYNRLRCIPPRTFDGLKSLRLLSLHGNDISVVPEGAFNDLAALSHLAIGANPLYCDCNMQWLSDWVKSEYKEPGIARCAGPGEMADKLLLTTPSKKFTCQGPVDVNILAKCNPCLSNPCKNDGTCNNDPVDFYRCTCPYGFKGQDCDVPIHACISNPCKHGGTCHLKEGEKDGFWCICADGFEGENCEINVDDCEDNDCENNSTCVDGINNYTCLCPPEYTGELCEEKLDFCAQDLNPCQHDSKCILTPKGYKCDCTPGYIGEHCDIDFDDCQDNKCKNGAHCTDAVNGYTCTCPEGYSGLFCEFSPPMVLPRTSPCDNFDCQNGAQCIIRINEPICQCLPGYQGEKCEKLVSVNFVNKESYLQIPSAKVRPQTNITLQIATDEDSGILLYKGDKDHIAVELYRGRVRASYDTGSHPASAIYRVAQTAPIPLEELRGSGWPLAEEPQGTWLLTRCPSPGMPGKNNVAAALRQAPGQNGTSFHGCIRNLYINSELQDFRKVPMQTGILPGCEPCHKKVCAHGTCQPSSQAGFTCECEEGWTGPLCDQRTNDPCLGNKCVHGTCLPINAFSYSCKCLEGHGGVLCDEEEDLFNPCQAIKCKHGKCRLSGLGQPYCECSSGYTGDSCDREISCRGERVRDYYQKQQGYAACQTTKKVSRLECRGGCAGGQCCGPLRSKRRKYSFECTDGSSFVDEVEKVLEPKWKTFEKTKRTFLHRCSQERKLSLDRGNEFYGAAEGFLVILLVSKSQGEVHEVQGQSIDIRQKGNQKFSRCPNCADNCDQRTSSSAQVKHGTTVQQSKSSSSTSSPESARKLHPRPSDKLNPKTINPFGEQSRAPSAFAAIYSKGGIPCRLVHGSVKHRLQWECPPEKLPFDPLLITLAEGLRETKHPYTFVSKEGFRELLLVTGAPEKAVPLLPRLIPVLKAALVHVDDEVFERGLNALVQLSVVVGPALNDHLKHLLTSLSKRLRDKKFKEPITTALQKLEQHGGSARVTMWS</sequence>
<keyword evidence="5 15" id="KW-0245">EGF-like domain</keyword>
<organism evidence="21 22">
    <name type="scientific">Bos mutus</name>
    <name type="common">wild yak</name>
    <dbReference type="NCBI Taxonomy" id="72004"/>
    <lineage>
        <taxon>Eukaryota</taxon>
        <taxon>Metazoa</taxon>
        <taxon>Chordata</taxon>
        <taxon>Craniata</taxon>
        <taxon>Vertebrata</taxon>
        <taxon>Euteleostomi</taxon>
        <taxon>Mammalia</taxon>
        <taxon>Eutheria</taxon>
        <taxon>Laurasiatheria</taxon>
        <taxon>Artiodactyla</taxon>
        <taxon>Ruminantia</taxon>
        <taxon>Pecora</taxon>
        <taxon>Bovidae</taxon>
        <taxon>Bovinae</taxon>
        <taxon>Bos</taxon>
    </lineage>
</organism>
<dbReference type="FunFam" id="2.10.25.10:FF:000054">
    <property type="entry name" value="Slit guidance ligand 2"/>
    <property type="match status" value="1"/>
</dbReference>
<dbReference type="InterPro" id="IPR000483">
    <property type="entry name" value="Cys-rich_flank_reg_C"/>
</dbReference>
<evidence type="ECO:0000256" key="4">
    <source>
        <dbReference type="ARBA" id="ARBA00022525"/>
    </source>
</evidence>
<dbReference type="FunFam" id="3.80.10.10:FF:000032">
    <property type="entry name" value="Slit homolog 2 (Drosophila)"/>
    <property type="match status" value="1"/>
</dbReference>
<feature type="disulfide bond" evidence="15">
    <location>
        <begin position="1340"/>
        <end position="1349"/>
    </location>
</feature>
<dbReference type="FunFam" id="2.10.25.10:FF:000062">
    <property type="entry name" value="Slit guidance ligand 2"/>
    <property type="match status" value="1"/>
</dbReference>
<feature type="compositionally biased region" description="Polar residues" evidence="16">
    <location>
        <begin position="1589"/>
        <end position="1600"/>
    </location>
</feature>
<dbReference type="InterPro" id="IPR051355">
    <property type="entry name" value="Notch/Slit_guidance"/>
</dbReference>
<dbReference type="SUPFAM" id="SSF57196">
    <property type="entry name" value="EGF/Laminin"/>
    <property type="match status" value="6"/>
</dbReference>
<feature type="domain" description="EGF-like" evidence="20">
    <location>
        <begin position="1319"/>
        <end position="1350"/>
    </location>
</feature>
<evidence type="ECO:0000256" key="5">
    <source>
        <dbReference type="ARBA" id="ARBA00022536"/>
    </source>
</evidence>
<dbReference type="PROSITE" id="PS01186">
    <property type="entry name" value="EGF_2"/>
    <property type="match status" value="7"/>
</dbReference>
<dbReference type="PROSITE" id="PS50026">
    <property type="entry name" value="EGF_3"/>
    <property type="match status" value="9"/>
</dbReference>
<dbReference type="Pfam" id="PF02210">
    <property type="entry name" value="Laminin_G_2"/>
    <property type="match status" value="1"/>
</dbReference>
<feature type="disulfide bond" evidence="15">
    <location>
        <begin position="1357"/>
        <end position="1367"/>
    </location>
</feature>
<dbReference type="EMBL" id="VBQZ03000008">
    <property type="protein sequence ID" value="MXQ81682.1"/>
    <property type="molecule type" value="Genomic_DNA"/>
</dbReference>
<dbReference type="GO" id="GO:0010977">
    <property type="term" value="P:negative regulation of neuron projection development"/>
    <property type="evidence" value="ECO:0007669"/>
    <property type="project" value="UniProtKB-ARBA"/>
</dbReference>
<dbReference type="SMART" id="SM00365">
    <property type="entry name" value="LRR_SD22"/>
    <property type="match status" value="6"/>
</dbReference>
<feature type="region of interest" description="Disordered" evidence="16">
    <location>
        <begin position="1589"/>
        <end position="1633"/>
    </location>
</feature>
<dbReference type="FunFam" id="2.10.25.10:FF:000045">
    <property type="entry name" value="Slit guidance ligand 2"/>
    <property type="match status" value="1"/>
</dbReference>
<evidence type="ECO:0000256" key="6">
    <source>
        <dbReference type="ARBA" id="ARBA00022614"/>
    </source>
</evidence>
<keyword evidence="2" id="KW-0217">Developmental protein</keyword>
<dbReference type="GO" id="GO:0030308">
    <property type="term" value="P:negative regulation of cell growth"/>
    <property type="evidence" value="ECO:0007669"/>
    <property type="project" value="UniProtKB-ARBA"/>
</dbReference>
<keyword evidence="8 17" id="KW-0732">Signal</keyword>
<feature type="disulfide bond" evidence="15">
    <location>
        <begin position="983"/>
        <end position="992"/>
    </location>
</feature>
<evidence type="ECO:0000256" key="1">
    <source>
        <dbReference type="ARBA" id="ARBA00004613"/>
    </source>
</evidence>
<dbReference type="GO" id="GO:0050770">
    <property type="term" value="P:regulation of axonogenesis"/>
    <property type="evidence" value="ECO:0007669"/>
    <property type="project" value="UniProtKB-ARBA"/>
</dbReference>
<keyword evidence="3" id="KW-0145">Chemotaxis</keyword>
<dbReference type="Pfam" id="PF00008">
    <property type="entry name" value="EGF"/>
    <property type="match status" value="5"/>
</dbReference>
<dbReference type="FunFam" id="3.80.10.10:FF:000002">
    <property type="entry name" value="Slit guidance ligand 2"/>
    <property type="match status" value="2"/>
</dbReference>
<dbReference type="GO" id="GO:0022029">
    <property type="term" value="P:telencephalon cell migration"/>
    <property type="evidence" value="ECO:0007669"/>
    <property type="project" value="UniProtKB-ARBA"/>
</dbReference>
<feature type="domain" description="CTCK" evidence="18">
    <location>
        <begin position="1435"/>
        <end position="1521"/>
    </location>
</feature>
<dbReference type="FunFam" id="2.10.25.10:FF:000053">
    <property type="entry name" value="Slit guidance ligand 2"/>
    <property type="match status" value="1"/>
</dbReference>
<dbReference type="InterPro" id="IPR000372">
    <property type="entry name" value="LRRNT"/>
</dbReference>
<feature type="domain" description="EGF-like" evidence="20">
    <location>
        <begin position="1353"/>
        <end position="1389"/>
    </location>
</feature>
<evidence type="ECO:0000256" key="13">
    <source>
        <dbReference type="ARBA" id="ARBA00023180"/>
    </source>
</evidence>
<dbReference type="FunFam" id="2.10.25.10:FF:000289">
    <property type="entry name" value="Slit guidance ligand 2"/>
    <property type="match status" value="1"/>
</dbReference>
<evidence type="ECO:0000313" key="21">
    <source>
        <dbReference type="EMBL" id="MXQ81682.1"/>
    </source>
</evidence>
<keyword evidence="10" id="KW-0221">Differentiation</keyword>
<dbReference type="GO" id="GO:0005615">
    <property type="term" value="C:extracellular space"/>
    <property type="evidence" value="ECO:0007669"/>
    <property type="project" value="UniProtKB-ARBA"/>
</dbReference>
<keyword evidence="6" id="KW-0433">Leucine-rich repeat</keyword>
<feature type="disulfide bond" evidence="15">
    <location>
        <begin position="1021"/>
        <end position="1030"/>
    </location>
</feature>
<dbReference type="InterPro" id="IPR019399">
    <property type="entry name" value="Parkin_co-regulated_protein"/>
</dbReference>
<dbReference type="InterPro" id="IPR003645">
    <property type="entry name" value="Fol_N"/>
</dbReference>
<dbReference type="Pfam" id="PF13855">
    <property type="entry name" value="LRR_8"/>
    <property type="match status" value="7"/>
</dbReference>
<dbReference type="InterPro" id="IPR032675">
    <property type="entry name" value="LRR_dom_sf"/>
</dbReference>
<feature type="domain" description="EGF-like" evidence="20">
    <location>
        <begin position="1394"/>
        <end position="1430"/>
    </location>
</feature>
<dbReference type="SMART" id="SM00179">
    <property type="entry name" value="EGF_CA"/>
    <property type="match status" value="7"/>
</dbReference>
<dbReference type="PROSITE" id="PS50025">
    <property type="entry name" value="LAM_G_DOMAIN"/>
    <property type="match status" value="1"/>
</dbReference>
<evidence type="ECO:0000256" key="10">
    <source>
        <dbReference type="ARBA" id="ARBA00022782"/>
    </source>
</evidence>
<keyword evidence="7" id="KW-0358">Heparin-binding</keyword>
<dbReference type="Pfam" id="PF12661">
    <property type="entry name" value="hEGF"/>
    <property type="match status" value="2"/>
</dbReference>
<keyword evidence="22" id="KW-1185">Reference proteome</keyword>
<dbReference type="Pfam" id="PF01463">
    <property type="entry name" value="LRRCT"/>
    <property type="match status" value="4"/>
</dbReference>
<name>A0A6B0QXA0_9CETA</name>
<feature type="domain" description="EGF-like" evidence="20">
    <location>
        <begin position="954"/>
        <end position="993"/>
    </location>
</feature>
<feature type="domain" description="EGF-like" evidence="20">
    <location>
        <begin position="1033"/>
        <end position="1071"/>
    </location>
</feature>
<dbReference type="FunFam" id="3.80.10.10:FF:000004">
    <property type="entry name" value="Slit guidance ligand 2"/>
    <property type="match status" value="1"/>
</dbReference>
<dbReference type="GO" id="GO:0008201">
    <property type="term" value="F:heparin binding"/>
    <property type="evidence" value="ECO:0007669"/>
    <property type="project" value="UniProtKB-KW"/>
</dbReference>
<evidence type="ECO:0000256" key="14">
    <source>
        <dbReference type="ARBA" id="ARBA00074955"/>
    </source>
</evidence>
<comment type="caution">
    <text evidence="21">The sequence shown here is derived from an EMBL/GenBank/DDBJ whole genome shotgun (WGS) entry which is preliminary data.</text>
</comment>
<dbReference type="InterPro" id="IPR000152">
    <property type="entry name" value="EGF-type_Asp/Asn_hydroxyl_site"/>
</dbReference>
<evidence type="ECO:0000313" key="22">
    <source>
        <dbReference type="Proteomes" id="UP000322234"/>
    </source>
</evidence>
<dbReference type="Pfam" id="PF10274">
    <property type="entry name" value="ParcG"/>
    <property type="match status" value="1"/>
</dbReference>
<evidence type="ECO:0000259" key="19">
    <source>
        <dbReference type="PROSITE" id="PS50025"/>
    </source>
</evidence>
<feature type="signal peptide" evidence="17">
    <location>
        <begin position="1"/>
        <end position="18"/>
    </location>
</feature>
<evidence type="ECO:0000256" key="11">
    <source>
        <dbReference type="ARBA" id="ARBA00022902"/>
    </source>
</evidence>
<evidence type="ECO:0000256" key="12">
    <source>
        <dbReference type="ARBA" id="ARBA00023157"/>
    </source>
</evidence>
<feature type="disulfide bond" evidence="15">
    <location>
        <begin position="1144"/>
        <end position="1153"/>
    </location>
</feature>
<dbReference type="GO" id="GO:0005509">
    <property type="term" value="F:calcium ion binding"/>
    <property type="evidence" value="ECO:0007669"/>
    <property type="project" value="InterPro"/>
</dbReference>
<dbReference type="GO" id="GO:0031290">
    <property type="term" value="P:retinal ganglion cell axon guidance"/>
    <property type="evidence" value="ECO:0007669"/>
    <property type="project" value="TreeGrafter"/>
</dbReference>
<dbReference type="SUPFAM" id="SSF52058">
    <property type="entry name" value="L domain-like"/>
    <property type="match status" value="2"/>
</dbReference>
<dbReference type="SMART" id="SM00013">
    <property type="entry name" value="LRRNT"/>
    <property type="match status" value="4"/>
</dbReference>